<evidence type="ECO:0000313" key="3">
    <source>
        <dbReference type="Proteomes" id="UP001177003"/>
    </source>
</evidence>
<keyword evidence="1" id="KW-0732">Signal</keyword>
<evidence type="ECO:0000256" key="1">
    <source>
        <dbReference type="SAM" id="SignalP"/>
    </source>
</evidence>
<protein>
    <submittedName>
        <fullName evidence="2">Uncharacterized protein</fullName>
    </submittedName>
</protein>
<organism evidence="2 3">
    <name type="scientific">Lactuca saligna</name>
    <name type="common">Willowleaf lettuce</name>
    <dbReference type="NCBI Taxonomy" id="75948"/>
    <lineage>
        <taxon>Eukaryota</taxon>
        <taxon>Viridiplantae</taxon>
        <taxon>Streptophyta</taxon>
        <taxon>Embryophyta</taxon>
        <taxon>Tracheophyta</taxon>
        <taxon>Spermatophyta</taxon>
        <taxon>Magnoliopsida</taxon>
        <taxon>eudicotyledons</taxon>
        <taxon>Gunneridae</taxon>
        <taxon>Pentapetalae</taxon>
        <taxon>asterids</taxon>
        <taxon>campanulids</taxon>
        <taxon>Asterales</taxon>
        <taxon>Asteraceae</taxon>
        <taxon>Cichorioideae</taxon>
        <taxon>Cichorieae</taxon>
        <taxon>Lactucinae</taxon>
        <taxon>Lactuca</taxon>
    </lineage>
</organism>
<sequence length="122" mass="13719">MVKLFEIRIVVFCISFLLLFVCHRCNKTETNDIKTDGFKPPDCVSTCSKVGPTYCCCGTCCTCDIDKTKCDKKYLGLKITVNATINVIIPSIPSIIHVMIVVKILTLRSIIQITRIPIKRTF</sequence>
<evidence type="ECO:0000313" key="2">
    <source>
        <dbReference type="EMBL" id="CAI9260121.1"/>
    </source>
</evidence>
<feature type="chain" id="PRO_5041232162" evidence="1">
    <location>
        <begin position="28"/>
        <end position="122"/>
    </location>
</feature>
<gene>
    <name evidence="2" type="ORF">LSALG_LOCUS970</name>
</gene>
<accession>A0AA35UTE8</accession>
<dbReference type="Proteomes" id="UP001177003">
    <property type="component" value="Chromosome 0"/>
</dbReference>
<name>A0AA35UTE8_LACSI</name>
<keyword evidence="3" id="KW-1185">Reference proteome</keyword>
<dbReference type="EMBL" id="OX465086">
    <property type="protein sequence ID" value="CAI9260121.1"/>
    <property type="molecule type" value="Genomic_DNA"/>
</dbReference>
<dbReference type="AlphaFoldDB" id="A0AA35UTE8"/>
<reference evidence="2" key="1">
    <citation type="submission" date="2023-04" db="EMBL/GenBank/DDBJ databases">
        <authorList>
            <person name="Vijverberg K."/>
            <person name="Xiong W."/>
            <person name="Schranz E."/>
        </authorList>
    </citation>
    <scope>NUCLEOTIDE SEQUENCE</scope>
</reference>
<proteinExistence type="predicted"/>
<feature type="signal peptide" evidence="1">
    <location>
        <begin position="1"/>
        <end position="27"/>
    </location>
</feature>